<evidence type="ECO:0000259" key="3">
    <source>
        <dbReference type="PROSITE" id="PS00028"/>
    </source>
</evidence>
<dbReference type="PANTHER" id="PTHR43520">
    <property type="entry name" value="ATP7, ISOFORM B"/>
    <property type="match status" value="1"/>
</dbReference>
<dbReference type="InterPro" id="IPR007029">
    <property type="entry name" value="YHS_dom"/>
</dbReference>
<keyword evidence="5" id="KW-1185">Reference proteome</keyword>
<sequence>MLTRGERIGVTDTIKDGSAAAIADLVARGIGVMMMTGDNPPPRLRSPPSRNRACRRDITLTSGSQAGLATAIDPATMRNIRQKLVTAVWLQRSRHPLAAGCCAAFGVMLSPMIGASATGLSPLSFVSNSYRLRRFTPKLAATTHPLTTDRVVEIVNQEDPKENPMSHQDESPTDNATFVTDPVCGMTIDPKTAAATREHDGARFYFCSAGCAEKFDADPHRYGHPHAAH</sequence>
<evidence type="ECO:0000313" key="4">
    <source>
        <dbReference type="EMBL" id="RLP71382.1"/>
    </source>
</evidence>
<organism evidence="4 5">
    <name type="scientific">Mycetocola manganoxydans</name>
    <dbReference type="NCBI Taxonomy" id="699879"/>
    <lineage>
        <taxon>Bacteria</taxon>
        <taxon>Bacillati</taxon>
        <taxon>Actinomycetota</taxon>
        <taxon>Actinomycetes</taxon>
        <taxon>Micrococcales</taxon>
        <taxon>Microbacteriaceae</taxon>
        <taxon>Mycetocola</taxon>
    </lineage>
</organism>
<dbReference type="Pfam" id="PF04945">
    <property type="entry name" value="YHS"/>
    <property type="match status" value="1"/>
</dbReference>
<dbReference type="AlphaFoldDB" id="A0A3L6ZWA0"/>
<dbReference type="GO" id="GO:0005507">
    <property type="term" value="F:copper ion binding"/>
    <property type="evidence" value="ECO:0007669"/>
    <property type="project" value="TreeGrafter"/>
</dbReference>
<keyword evidence="1" id="KW-1278">Translocase</keyword>
<dbReference type="GO" id="GO:0055070">
    <property type="term" value="P:copper ion homeostasis"/>
    <property type="evidence" value="ECO:0007669"/>
    <property type="project" value="TreeGrafter"/>
</dbReference>
<protein>
    <submittedName>
        <fullName evidence="4">YHS domain-containing protein</fullName>
    </submittedName>
</protein>
<evidence type="ECO:0000256" key="2">
    <source>
        <dbReference type="SAM" id="MobiDB-lite"/>
    </source>
</evidence>
<accession>A0A3L6ZWA0</accession>
<gene>
    <name evidence="4" type="ORF">D9V29_08495</name>
</gene>
<dbReference type="InterPro" id="IPR023214">
    <property type="entry name" value="HAD_sf"/>
</dbReference>
<feature type="domain" description="C2H2-type" evidence="3">
    <location>
        <begin position="207"/>
        <end position="229"/>
    </location>
</feature>
<feature type="compositionally biased region" description="Basic and acidic residues" evidence="2">
    <location>
        <begin position="159"/>
        <end position="170"/>
    </location>
</feature>
<dbReference type="PANTHER" id="PTHR43520:SF8">
    <property type="entry name" value="P-TYPE CU(+) TRANSPORTER"/>
    <property type="match status" value="1"/>
</dbReference>
<dbReference type="GO" id="GO:0016491">
    <property type="term" value="F:oxidoreductase activity"/>
    <property type="evidence" value="ECO:0007669"/>
    <property type="project" value="InterPro"/>
</dbReference>
<proteinExistence type="predicted"/>
<dbReference type="InterPro" id="IPR009078">
    <property type="entry name" value="Ferritin-like_SF"/>
</dbReference>
<dbReference type="Gene3D" id="3.40.50.1000">
    <property type="entry name" value="HAD superfamily/HAD-like"/>
    <property type="match status" value="1"/>
</dbReference>
<dbReference type="InterPro" id="IPR011017">
    <property type="entry name" value="TRASH_dom"/>
</dbReference>
<dbReference type="InterPro" id="IPR013087">
    <property type="entry name" value="Znf_C2H2_type"/>
</dbReference>
<dbReference type="SMART" id="SM00746">
    <property type="entry name" value="TRASH"/>
    <property type="match status" value="1"/>
</dbReference>
<evidence type="ECO:0000313" key="5">
    <source>
        <dbReference type="Proteomes" id="UP000270299"/>
    </source>
</evidence>
<dbReference type="GO" id="GO:0043682">
    <property type="term" value="F:P-type divalent copper transporter activity"/>
    <property type="evidence" value="ECO:0007669"/>
    <property type="project" value="TreeGrafter"/>
</dbReference>
<dbReference type="SUPFAM" id="SSF47240">
    <property type="entry name" value="Ferritin-like"/>
    <property type="match status" value="1"/>
</dbReference>
<dbReference type="InterPro" id="IPR012348">
    <property type="entry name" value="RNR-like"/>
</dbReference>
<evidence type="ECO:0000256" key="1">
    <source>
        <dbReference type="ARBA" id="ARBA00022967"/>
    </source>
</evidence>
<name>A0A3L6ZWA0_9MICO</name>
<dbReference type="GO" id="GO:0016020">
    <property type="term" value="C:membrane"/>
    <property type="evidence" value="ECO:0007669"/>
    <property type="project" value="TreeGrafter"/>
</dbReference>
<dbReference type="Gene3D" id="1.10.620.20">
    <property type="entry name" value="Ribonucleotide Reductase, subunit A"/>
    <property type="match status" value="1"/>
</dbReference>
<reference evidence="4 5" key="1">
    <citation type="submission" date="2018-10" db="EMBL/GenBank/DDBJ databases">
        <authorList>
            <person name="Li J."/>
        </authorList>
    </citation>
    <scope>NUCLEOTIDE SEQUENCE [LARGE SCALE GENOMIC DNA]</scope>
    <source>
        <strain evidence="4 5">CCTCC AB209002</strain>
    </source>
</reference>
<dbReference type="PROSITE" id="PS00028">
    <property type="entry name" value="ZINC_FINGER_C2H2_1"/>
    <property type="match status" value="1"/>
</dbReference>
<dbReference type="Proteomes" id="UP000270299">
    <property type="component" value="Unassembled WGS sequence"/>
</dbReference>
<dbReference type="EMBL" id="RCUV01000008">
    <property type="protein sequence ID" value="RLP71382.1"/>
    <property type="molecule type" value="Genomic_DNA"/>
</dbReference>
<comment type="caution">
    <text evidence="4">The sequence shown here is derived from an EMBL/GenBank/DDBJ whole genome shotgun (WGS) entry which is preliminary data.</text>
</comment>
<feature type="region of interest" description="Disordered" evidence="2">
    <location>
        <begin position="159"/>
        <end position="178"/>
    </location>
</feature>